<dbReference type="EMBL" id="NMUH01000655">
    <property type="protein sequence ID" value="MQL82819.1"/>
    <property type="molecule type" value="Genomic_DNA"/>
</dbReference>
<sequence>MVTEVKELLNETEAFVMDRKKGVAKQVGITIEGVEKDLRGAFSKINKRWGADIRGVVMSRSKVGRSSEEGEGPWLEENRARDKTIRGGLISP</sequence>
<dbReference type="AlphaFoldDB" id="A0A843USQ9"/>
<gene>
    <name evidence="1" type="ORF">Taro_015296</name>
</gene>
<accession>A0A843USQ9</accession>
<organism evidence="1 2">
    <name type="scientific">Colocasia esculenta</name>
    <name type="common">Wild taro</name>
    <name type="synonym">Arum esculentum</name>
    <dbReference type="NCBI Taxonomy" id="4460"/>
    <lineage>
        <taxon>Eukaryota</taxon>
        <taxon>Viridiplantae</taxon>
        <taxon>Streptophyta</taxon>
        <taxon>Embryophyta</taxon>
        <taxon>Tracheophyta</taxon>
        <taxon>Spermatophyta</taxon>
        <taxon>Magnoliopsida</taxon>
        <taxon>Liliopsida</taxon>
        <taxon>Araceae</taxon>
        <taxon>Aroideae</taxon>
        <taxon>Colocasieae</taxon>
        <taxon>Colocasia</taxon>
    </lineage>
</organism>
<dbReference type="Proteomes" id="UP000652761">
    <property type="component" value="Unassembled WGS sequence"/>
</dbReference>
<proteinExistence type="predicted"/>
<keyword evidence="2" id="KW-1185">Reference proteome</keyword>
<evidence type="ECO:0000313" key="1">
    <source>
        <dbReference type="EMBL" id="MQL82819.1"/>
    </source>
</evidence>
<protein>
    <submittedName>
        <fullName evidence="1">Uncharacterized protein</fullName>
    </submittedName>
</protein>
<reference evidence="1" key="1">
    <citation type="submission" date="2017-07" db="EMBL/GenBank/DDBJ databases">
        <title>Taro Niue Genome Assembly and Annotation.</title>
        <authorList>
            <person name="Atibalentja N."/>
            <person name="Keating K."/>
            <person name="Fields C.J."/>
        </authorList>
    </citation>
    <scope>NUCLEOTIDE SEQUENCE</scope>
    <source>
        <strain evidence="1">Niue_2</strain>
        <tissue evidence="1">Leaf</tissue>
    </source>
</reference>
<evidence type="ECO:0000313" key="2">
    <source>
        <dbReference type="Proteomes" id="UP000652761"/>
    </source>
</evidence>
<comment type="caution">
    <text evidence="1">The sequence shown here is derived from an EMBL/GenBank/DDBJ whole genome shotgun (WGS) entry which is preliminary data.</text>
</comment>
<name>A0A843USQ9_COLES</name>